<evidence type="ECO:0000259" key="4">
    <source>
        <dbReference type="SMART" id="SM00119"/>
    </source>
</evidence>
<keyword evidence="1" id="KW-0833">Ubl conjugation pathway</keyword>
<dbReference type="Proteomes" id="UP000039324">
    <property type="component" value="Unassembled WGS sequence"/>
</dbReference>
<gene>
    <name evidence="5" type="ORF">PBRA_005998</name>
</gene>
<evidence type="ECO:0000256" key="2">
    <source>
        <dbReference type="SAM" id="MobiDB-lite"/>
    </source>
</evidence>
<feature type="signal peptide" evidence="3">
    <location>
        <begin position="1"/>
        <end position="30"/>
    </location>
</feature>
<name>A0A0G4IRV3_PLABS</name>
<evidence type="ECO:0000313" key="5">
    <source>
        <dbReference type="EMBL" id="CEO97884.1"/>
    </source>
</evidence>
<feature type="region of interest" description="Disordered" evidence="2">
    <location>
        <begin position="36"/>
        <end position="105"/>
    </location>
</feature>
<dbReference type="SMART" id="SM00119">
    <property type="entry name" value="HECTc"/>
    <property type="match status" value="1"/>
</dbReference>
<feature type="compositionally biased region" description="Basic and acidic residues" evidence="2">
    <location>
        <begin position="62"/>
        <end position="77"/>
    </location>
</feature>
<keyword evidence="6" id="KW-1185">Reference proteome</keyword>
<dbReference type="AlphaFoldDB" id="A0A0G4IRV3"/>
<keyword evidence="3" id="KW-0732">Signal</keyword>
<dbReference type="InterPro" id="IPR000569">
    <property type="entry name" value="HECT_dom"/>
</dbReference>
<organism evidence="5 6">
    <name type="scientific">Plasmodiophora brassicae</name>
    <name type="common">Clubroot disease agent</name>
    <dbReference type="NCBI Taxonomy" id="37360"/>
    <lineage>
        <taxon>Eukaryota</taxon>
        <taxon>Sar</taxon>
        <taxon>Rhizaria</taxon>
        <taxon>Endomyxa</taxon>
        <taxon>Phytomyxea</taxon>
        <taxon>Plasmodiophorida</taxon>
        <taxon>Plasmodiophoridae</taxon>
        <taxon>Plasmodiophora</taxon>
    </lineage>
</organism>
<evidence type="ECO:0000313" key="6">
    <source>
        <dbReference type="Proteomes" id="UP000039324"/>
    </source>
</evidence>
<feature type="region of interest" description="Disordered" evidence="2">
    <location>
        <begin position="167"/>
        <end position="202"/>
    </location>
</feature>
<dbReference type="EMBL" id="CDSF01000081">
    <property type="protein sequence ID" value="CEO97884.1"/>
    <property type="molecule type" value="Genomic_DNA"/>
</dbReference>
<reference evidence="5 6" key="1">
    <citation type="submission" date="2015-02" db="EMBL/GenBank/DDBJ databases">
        <authorList>
            <person name="Chooi Y.-H."/>
        </authorList>
    </citation>
    <scope>NUCLEOTIDE SEQUENCE [LARGE SCALE GENOMIC DNA]</scope>
    <source>
        <strain evidence="5">E3</strain>
    </source>
</reference>
<evidence type="ECO:0000256" key="1">
    <source>
        <dbReference type="ARBA" id="ARBA00022786"/>
    </source>
</evidence>
<protein>
    <recommendedName>
        <fullName evidence="4">HECT domain-containing protein</fullName>
    </recommendedName>
</protein>
<accession>A0A0G4IRV3</accession>
<evidence type="ECO:0000256" key="3">
    <source>
        <dbReference type="SAM" id="SignalP"/>
    </source>
</evidence>
<dbReference type="InterPro" id="IPR035983">
    <property type="entry name" value="Hect_E3_ubiquitin_ligase"/>
</dbReference>
<feature type="compositionally biased region" description="Low complexity" evidence="2">
    <location>
        <begin position="43"/>
        <end position="54"/>
    </location>
</feature>
<sequence length="587" mass="64207">MAQQTRRRRVIMRAALLVLAHLFLVATAVADEGERNHRAAGTSAAPDAVPSASDETAPDSPSESRHLQEPAGRDARSRTTPTPAGRGRHQHSPPSPNAQSLPSPSNAMNYYPSAWPYLENGPPGPQMSFWSQTHGTQPSAAQVLPSWAAGAAPIPARVRHAWFANPPDSRSRSTAGPLTDGGNVPMTPRRGQGRAAALGSPFESSSPQLAVVQTPLRSSLRRHRRTPFDWVYTMKDGTRQEQARDFLEQVATMVRNYDSRLRARLIVKSNSSLAIDAGGLSASLIEFASVELADRLGRAGQLLYSHAMDKAFVPRSQTITSNDELIDLRVLGALIGIIGNHRHCMRKRGVMVLPIPLPVVAFRALLRFPLDSVTDLEVNSTALAAIYRQYCGNLSPAECKRDKQVDVDDLFESVPGVDYSNADEYLRGLVRLLLNSPAFGAVSFGCHITRSDQWVRVPESYRYMYELVVGDPVASMEKLGRKLTIRANSASAHSNVYRVLSSMSDKGRADFLEATTGVRFLPLANDIHSRITVDVKACDAIVFHTCFRSVDIPVGLAVSEDDLRDQLDSAVQYFVGQGITSSSHNYY</sequence>
<proteinExistence type="predicted"/>
<dbReference type="SUPFAM" id="SSF56204">
    <property type="entry name" value="Hect, E3 ligase catalytic domain"/>
    <property type="match status" value="1"/>
</dbReference>
<feature type="domain" description="HECT" evidence="4">
    <location>
        <begin position="255"/>
        <end position="580"/>
    </location>
</feature>
<feature type="chain" id="PRO_5005192972" description="HECT domain-containing protein" evidence="3">
    <location>
        <begin position="31"/>
        <end position="587"/>
    </location>
</feature>
<dbReference type="GO" id="GO:0004842">
    <property type="term" value="F:ubiquitin-protein transferase activity"/>
    <property type="evidence" value="ECO:0007669"/>
    <property type="project" value="InterPro"/>
</dbReference>